<dbReference type="GO" id="GO:0004564">
    <property type="term" value="F:beta-fructofuranosidase activity"/>
    <property type="evidence" value="ECO:0007669"/>
    <property type="project" value="UniProtKB-EC"/>
</dbReference>
<evidence type="ECO:0000256" key="1">
    <source>
        <dbReference type="ARBA" id="ARBA00009902"/>
    </source>
</evidence>
<dbReference type="EMBL" id="DXAZ01000095">
    <property type="protein sequence ID" value="HIZ71333.1"/>
    <property type="molecule type" value="Genomic_DNA"/>
</dbReference>
<keyword evidence="4 5" id="KW-0326">Glycosidase</keyword>
<evidence type="ECO:0000313" key="9">
    <source>
        <dbReference type="Proteomes" id="UP000824106"/>
    </source>
</evidence>
<comment type="similarity">
    <text evidence="1 5">Belongs to the glycosyl hydrolase 32 family.</text>
</comment>
<reference evidence="8" key="1">
    <citation type="journal article" date="2021" name="PeerJ">
        <title>Extensive microbial diversity within the chicken gut microbiome revealed by metagenomics and culture.</title>
        <authorList>
            <person name="Gilroy R."/>
            <person name="Ravi A."/>
            <person name="Getino M."/>
            <person name="Pursley I."/>
            <person name="Horton D.L."/>
            <person name="Alikhan N.F."/>
            <person name="Baker D."/>
            <person name="Gharbi K."/>
            <person name="Hall N."/>
            <person name="Watson M."/>
            <person name="Adriaenssens E.M."/>
            <person name="Foster-Nyarko E."/>
            <person name="Jarju S."/>
            <person name="Secka A."/>
            <person name="Antonio M."/>
            <person name="Oren A."/>
            <person name="Chaudhuri R.R."/>
            <person name="La Ragione R."/>
            <person name="Hildebrand F."/>
            <person name="Pallen M.J."/>
        </authorList>
    </citation>
    <scope>NUCLEOTIDE SEQUENCE</scope>
    <source>
        <strain evidence="8">CHK169-4300</strain>
    </source>
</reference>
<accession>A0A9D2JYM0</accession>
<keyword evidence="3 5" id="KW-0378">Hydrolase</keyword>
<feature type="domain" description="Glycosyl hydrolase family 32 C-terminal" evidence="7">
    <location>
        <begin position="367"/>
        <end position="475"/>
    </location>
</feature>
<evidence type="ECO:0000256" key="5">
    <source>
        <dbReference type="RuleBase" id="RU362110"/>
    </source>
</evidence>
<dbReference type="Pfam" id="PF00251">
    <property type="entry name" value="Glyco_hydro_32N"/>
    <property type="match status" value="1"/>
</dbReference>
<evidence type="ECO:0000256" key="3">
    <source>
        <dbReference type="ARBA" id="ARBA00022801"/>
    </source>
</evidence>
<dbReference type="SUPFAM" id="SSF49899">
    <property type="entry name" value="Concanavalin A-like lectins/glucanases"/>
    <property type="match status" value="1"/>
</dbReference>
<name>A0A9D2JYM0_9LACT</name>
<evidence type="ECO:0000256" key="4">
    <source>
        <dbReference type="ARBA" id="ARBA00023295"/>
    </source>
</evidence>
<gene>
    <name evidence="8" type="ORF">H9808_06170</name>
</gene>
<evidence type="ECO:0000259" key="7">
    <source>
        <dbReference type="Pfam" id="PF08244"/>
    </source>
</evidence>
<dbReference type="AlphaFoldDB" id="A0A9D2JYM0"/>
<sequence>MSNEYTLEKANDFIQNNKVKSSFYPKFNFAAPIGWMNDPNGVSIFNDEIHLFYQHYPYDSVHGKMHWGHAKSQDGIEWEHLNVALAPDQPYDKDGVFSGSAIEKDGKLYLMYTGHVVNDEGEIRETQNIAISEDGINFEKSEKNPVLDEKDVPAGSSIVDFRDPKVFEREGKYYAVIGSKTEDQKGQALLYVSKDLIEWDFQSVILPHNKYLGDMVECPDLLFFEESDVFLLSAMNYTDEETGEFYPHISWIIEGKVDWTTFVFEVHSIKKMDGGFDFYAPQTSLVSKNPNEYMAIAWQQAWNRTLPSHDLNHKWAGQMTIPRLIQKQEDKIIQKPYPSIENNLEIIEKIENLHLASSWNRKFTEDYLEFEIDSSQELKVVLSNQANERLILNINGPQQKISFNRRNTMKIEDQKGRPFEEIIYPIPTKKGSWKIKCFVDNSSMQVFINDDYTLTSTFYTHEPLDELSLNSENQTVLRYLKIGKLKMKTEKQGE</sequence>
<dbReference type="Gene3D" id="2.60.120.560">
    <property type="entry name" value="Exo-inulinase, domain 1"/>
    <property type="match status" value="1"/>
</dbReference>
<dbReference type="InterPro" id="IPR013189">
    <property type="entry name" value="Glyco_hydro_32_C"/>
</dbReference>
<dbReference type="InterPro" id="IPR001362">
    <property type="entry name" value="Glyco_hydro_32"/>
</dbReference>
<dbReference type="EC" id="3.2.1.26" evidence="2"/>
<protein>
    <recommendedName>
        <fullName evidence="2">beta-fructofuranosidase</fullName>
        <ecNumber evidence="2">3.2.1.26</ecNumber>
    </recommendedName>
</protein>
<dbReference type="Gene3D" id="2.115.10.20">
    <property type="entry name" value="Glycosyl hydrolase domain, family 43"/>
    <property type="match status" value="1"/>
</dbReference>
<dbReference type="GO" id="GO:0005975">
    <property type="term" value="P:carbohydrate metabolic process"/>
    <property type="evidence" value="ECO:0007669"/>
    <property type="project" value="InterPro"/>
</dbReference>
<evidence type="ECO:0000259" key="6">
    <source>
        <dbReference type="Pfam" id="PF00251"/>
    </source>
</evidence>
<reference evidence="8" key="2">
    <citation type="submission" date="2021-04" db="EMBL/GenBank/DDBJ databases">
        <authorList>
            <person name="Gilroy R."/>
        </authorList>
    </citation>
    <scope>NUCLEOTIDE SEQUENCE</scope>
    <source>
        <strain evidence="8">CHK169-4300</strain>
    </source>
</reference>
<dbReference type="InterPro" id="IPR013148">
    <property type="entry name" value="Glyco_hydro_32_N"/>
</dbReference>
<dbReference type="Pfam" id="PF08244">
    <property type="entry name" value="Glyco_hydro_32C"/>
    <property type="match status" value="1"/>
</dbReference>
<proteinExistence type="inferred from homology"/>
<dbReference type="SUPFAM" id="SSF75005">
    <property type="entry name" value="Arabinanase/levansucrase/invertase"/>
    <property type="match status" value="1"/>
</dbReference>
<dbReference type="Proteomes" id="UP000824106">
    <property type="component" value="Unassembled WGS sequence"/>
</dbReference>
<dbReference type="InterPro" id="IPR023296">
    <property type="entry name" value="Glyco_hydro_beta-prop_sf"/>
</dbReference>
<evidence type="ECO:0000313" key="8">
    <source>
        <dbReference type="EMBL" id="HIZ71333.1"/>
    </source>
</evidence>
<dbReference type="PANTHER" id="PTHR43101:SF1">
    <property type="entry name" value="BETA-FRUCTOSIDASE"/>
    <property type="match status" value="1"/>
</dbReference>
<dbReference type="SMART" id="SM00640">
    <property type="entry name" value="Glyco_32"/>
    <property type="match status" value="1"/>
</dbReference>
<feature type="domain" description="Glycosyl hydrolase family 32 N-terminal" evidence="6">
    <location>
        <begin position="29"/>
        <end position="336"/>
    </location>
</feature>
<comment type="caution">
    <text evidence="8">The sequence shown here is derived from an EMBL/GenBank/DDBJ whole genome shotgun (WGS) entry which is preliminary data.</text>
</comment>
<dbReference type="CDD" id="cd08996">
    <property type="entry name" value="GH32_FFase"/>
    <property type="match status" value="1"/>
</dbReference>
<dbReference type="InterPro" id="IPR051214">
    <property type="entry name" value="GH32_Enzymes"/>
</dbReference>
<evidence type="ECO:0000256" key="2">
    <source>
        <dbReference type="ARBA" id="ARBA00012758"/>
    </source>
</evidence>
<organism evidence="8 9">
    <name type="scientific">Candidatus Atopostipes pullistercoris</name>
    <dbReference type="NCBI Taxonomy" id="2838467"/>
    <lineage>
        <taxon>Bacteria</taxon>
        <taxon>Bacillati</taxon>
        <taxon>Bacillota</taxon>
        <taxon>Bacilli</taxon>
        <taxon>Lactobacillales</taxon>
        <taxon>Carnobacteriaceae</taxon>
        <taxon>Atopostipes</taxon>
    </lineage>
</organism>
<dbReference type="InterPro" id="IPR013320">
    <property type="entry name" value="ConA-like_dom_sf"/>
</dbReference>
<dbReference type="PANTHER" id="PTHR43101">
    <property type="entry name" value="BETA-FRUCTOSIDASE"/>
    <property type="match status" value="1"/>
</dbReference>